<comment type="similarity">
    <text evidence="11">Belongs to the tetrahydrofolate dehydrogenase/cyclohydrolase family.</text>
</comment>
<keyword evidence="11" id="KW-0028">Amino-acid biosynthesis</keyword>
<evidence type="ECO:0000256" key="3">
    <source>
        <dbReference type="ARBA" id="ARBA00022563"/>
    </source>
</evidence>
<organism evidence="14 15">
    <name type="scientific">Candidatus Magasanikbacteria bacterium RIFCSPHIGHO2_01_FULL_33_34</name>
    <dbReference type="NCBI Taxonomy" id="1798671"/>
    <lineage>
        <taxon>Bacteria</taxon>
        <taxon>Candidatus Magasanikiibacteriota</taxon>
    </lineage>
</organism>
<dbReference type="PRINTS" id="PR00085">
    <property type="entry name" value="THFDHDRGNASE"/>
</dbReference>
<dbReference type="InterPro" id="IPR000672">
    <property type="entry name" value="THF_DH/CycHdrlase"/>
</dbReference>
<dbReference type="GO" id="GO:0004488">
    <property type="term" value="F:methylenetetrahydrofolate dehydrogenase (NADP+) activity"/>
    <property type="evidence" value="ECO:0007669"/>
    <property type="project" value="UniProtKB-UniRule"/>
</dbReference>
<feature type="binding site" evidence="11">
    <location>
        <begin position="164"/>
        <end position="166"/>
    </location>
    <ligand>
        <name>NADP(+)</name>
        <dbReference type="ChEBI" id="CHEBI:58349"/>
    </ligand>
</feature>
<dbReference type="SUPFAM" id="SSF51735">
    <property type="entry name" value="NAD(P)-binding Rossmann-fold domains"/>
    <property type="match status" value="1"/>
</dbReference>
<keyword evidence="8 11" id="KW-0368">Histidine biosynthesis</keyword>
<dbReference type="GO" id="GO:0000105">
    <property type="term" value="P:L-histidine biosynthetic process"/>
    <property type="evidence" value="ECO:0007669"/>
    <property type="project" value="UniProtKB-KW"/>
</dbReference>
<name>A0A1F6LHP7_9BACT</name>
<dbReference type="InterPro" id="IPR020867">
    <property type="entry name" value="THF_DH/CycHdrlase_CS"/>
</dbReference>
<dbReference type="PANTHER" id="PTHR48099:SF5">
    <property type="entry name" value="C-1-TETRAHYDROFOLATE SYNTHASE, CYTOPLASMIC"/>
    <property type="match status" value="1"/>
</dbReference>
<dbReference type="Pfam" id="PF02882">
    <property type="entry name" value="THF_DHG_CYH_C"/>
    <property type="match status" value="1"/>
</dbReference>
<evidence type="ECO:0000256" key="7">
    <source>
        <dbReference type="ARBA" id="ARBA00023002"/>
    </source>
</evidence>
<feature type="binding site" evidence="11">
    <location>
        <position position="230"/>
    </location>
    <ligand>
        <name>NADP(+)</name>
        <dbReference type="ChEBI" id="CHEBI:58349"/>
    </ligand>
</feature>
<comment type="caution">
    <text evidence="11">Lacks conserved residue(s) required for the propagation of feature annotation.</text>
</comment>
<dbReference type="GO" id="GO:0006164">
    <property type="term" value="P:purine nucleotide biosynthetic process"/>
    <property type="evidence" value="ECO:0007669"/>
    <property type="project" value="UniProtKB-KW"/>
</dbReference>
<keyword evidence="9 11" id="KW-0486">Methionine biosynthesis</keyword>
<evidence type="ECO:0000256" key="4">
    <source>
        <dbReference type="ARBA" id="ARBA00022755"/>
    </source>
</evidence>
<keyword evidence="5 11" id="KW-0378">Hydrolase</keyword>
<dbReference type="Gene3D" id="3.40.50.10860">
    <property type="entry name" value="Leucine Dehydrogenase, chain A, domain 1"/>
    <property type="match status" value="1"/>
</dbReference>
<dbReference type="CDD" id="cd01080">
    <property type="entry name" value="NAD_bind_m-THF_DH_Cyclohyd"/>
    <property type="match status" value="1"/>
</dbReference>
<evidence type="ECO:0000256" key="8">
    <source>
        <dbReference type="ARBA" id="ARBA00023102"/>
    </source>
</evidence>
<dbReference type="Gene3D" id="3.40.50.720">
    <property type="entry name" value="NAD(P)-binding Rossmann-like Domain"/>
    <property type="match status" value="1"/>
</dbReference>
<evidence type="ECO:0000313" key="14">
    <source>
        <dbReference type="EMBL" id="OGH58849.1"/>
    </source>
</evidence>
<dbReference type="InterPro" id="IPR020630">
    <property type="entry name" value="THF_DH/CycHdrlase_cat_dom"/>
</dbReference>
<dbReference type="FunFam" id="3.40.50.10860:FF:000005">
    <property type="entry name" value="C-1-tetrahydrofolate synthase, cytoplasmic, putative"/>
    <property type="match status" value="1"/>
</dbReference>
<dbReference type="Proteomes" id="UP000177067">
    <property type="component" value="Unassembled WGS sequence"/>
</dbReference>
<dbReference type="HAMAP" id="MF_01576">
    <property type="entry name" value="THF_DHG_CYH"/>
    <property type="match status" value="1"/>
</dbReference>
<keyword evidence="6 11" id="KW-0521">NADP</keyword>
<protein>
    <recommendedName>
        <fullName evidence="11">Bifunctional protein FolD</fullName>
    </recommendedName>
    <domain>
        <recommendedName>
            <fullName evidence="11">Methylenetetrahydrofolate dehydrogenase</fullName>
            <ecNumber evidence="11">1.5.1.5</ecNumber>
        </recommendedName>
    </domain>
    <domain>
        <recommendedName>
            <fullName evidence="11">Methenyltetrahydrofolate cyclohydrolase</fullName>
            <ecNumber evidence="11">3.5.4.9</ecNumber>
        </recommendedName>
    </domain>
</protein>
<dbReference type="PROSITE" id="PS00767">
    <property type="entry name" value="THF_DHG_CYH_2"/>
    <property type="match status" value="1"/>
</dbReference>
<feature type="domain" description="Tetrahydrofolate dehydrogenase/cyclohydrolase catalytic" evidence="12">
    <location>
        <begin position="5"/>
        <end position="119"/>
    </location>
</feature>
<dbReference type="GO" id="GO:0009086">
    <property type="term" value="P:methionine biosynthetic process"/>
    <property type="evidence" value="ECO:0007669"/>
    <property type="project" value="UniProtKB-KW"/>
</dbReference>
<comment type="function">
    <text evidence="11">Catalyzes the oxidation of 5,10-methylenetetrahydrofolate to 5,10-methenyltetrahydrofolate and then the hydrolysis of 5,10-methenyltetrahydrofolate to 10-formyltetrahydrofolate.</text>
</comment>
<evidence type="ECO:0000256" key="10">
    <source>
        <dbReference type="ARBA" id="ARBA00023268"/>
    </source>
</evidence>
<proteinExistence type="inferred from homology"/>
<comment type="caution">
    <text evidence="14">The sequence shown here is derived from an EMBL/GenBank/DDBJ whole genome shotgun (WGS) entry which is preliminary data.</text>
</comment>
<evidence type="ECO:0000256" key="9">
    <source>
        <dbReference type="ARBA" id="ARBA00023167"/>
    </source>
</evidence>
<dbReference type="GO" id="GO:0004477">
    <property type="term" value="F:methenyltetrahydrofolate cyclohydrolase activity"/>
    <property type="evidence" value="ECO:0007669"/>
    <property type="project" value="UniProtKB-UniRule"/>
</dbReference>
<keyword evidence="7 11" id="KW-0560">Oxidoreductase</keyword>
<dbReference type="AlphaFoldDB" id="A0A1F6LHP7"/>
<comment type="catalytic activity">
    <reaction evidence="11">
        <text>(6R)-5,10-methylene-5,6,7,8-tetrahydrofolate + NADP(+) = (6R)-5,10-methenyltetrahydrofolate + NADPH</text>
        <dbReference type="Rhea" id="RHEA:22812"/>
        <dbReference type="ChEBI" id="CHEBI:15636"/>
        <dbReference type="ChEBI" id="CHEBI:57455"/>
        <dbReference type="ChEBI" id="CHEBI:57783"/>
        <dbReference type="ChEBI" id="CHEBI:58349"/>
        <dbReference type="EC" id="1.5.1.5"/>
    </reaction>
</comment>
<reference evidence="14 15" key="1">
    <citation type="journal article" date="2016" name="Nat. Commun.">
        <title>Thousands of microbial genomes shed light on interconnected biogeochemical processes in an aquifer system.</title>
        <authorList>
            <person name="Anantharaman K."/>
            <person name="Brown C.T."/>
            <person name="Hug L.A."/>
            <person name="Sharon I."/>
            <person name="Castelle C.J."/>
            <person name="Probst A.J."/>
            <person name="Thomas B.C."/>
            <person name="Singh A."/>
            <person name="Wilkins M.J."/>
            <person name="Karaoz U."/>
            <person name="Brodie E.L."/>
            <person name="Williams K.H."/>
            <person name="Hubbard S.S."/>
            <person name="Banfield J.F."/>
        </authorList>
    </citation>
    <scope>NUCLEOTIDE SEQUENCE [LARGE SCALE GENOMIC DNA]</scope>
</reference>
<dbReference type="InterPro" id="IPR020631">
    <property type="entry name" value="THF_DH/CycHdrlase_NAD-bd_dom"/>
</dbReference>
<comment type="pathway">
    <text evidence="1 11">One-carbon metabolism; tetrahydrofolate interconversion.</text>
</comment>
<dbReference type="EC" id="3.5.4.9" evidence="11"/>
<dbReference type="EMBL" id="MFPS01000008">
    <property type="protein sequence ID" value="OGH58849.1"/>
    <property type="molecule type" value="Genomic_DNA"/>
</dbReference>
<evidence type="ECO:0000256" key="1">
    <source>
        <dbReference type="ARBA" id="ARBA00004777"/>
    </source>
</evidence>
<accession>A0A1F6LHP7</accession>
<evidence type="ECO:0000259" key="12">
    <source>
        <dbReference type="Pfam" id="PF00763"/>
    </source>
</evidence>
<feature type="domain" description="Tetrahydrofolate dehydrogenase/cyclohydrolase NAD(P)-binding" evidence="13">
    <location>
        <begin position="138"/>
        <end position="278"/>
    </location>
</feature>
<keyword evidence="3 11" id="KW-0554">One-carbon metabolism</keyword>
<dbReference type="InterPro" id="IPR046346">
    <property type="entry name" value="Aminoacid_DH-like_N_sf"/>
</dbReference>
<evidence type="ECO:0000256" key="2">
    <source>
        <dbReference type="ARBA" id="ARBA00011738"/>
    </source>
</evidence>
<gene>
    <name evidence="11" type="primary">folD</name>
    <name evidence="14" type="ORF">A2725_03815</name>
</gene>
<evidence type="ECO:0000259" key="13">
    <source>
        <dbReference type="Pfam" id="PF02882"/>
    </source>
</evidence>
<dbReference type="SUPFAM" id="SSF53223">
    <property type="entry name" value="Aminoacid dehydrogenase-like, N-terminal domain"/>
    <property type="match status" value="1"/>
</dbReference>
<evidence type="ECO:0000256" key="6">
    <source>
        <dbReference type="ARBA" id="ARBA00022857"/>
    </source>
</evidence>
<keyword evidence="10 11" id="KW-0511">Multifunctional enzyme</keyword>
<dbReference type="GO" id="GO:0005829">
    <property type="term" value="C:cytosol"/>
    <property type="evidence" value="ECO:0007669"/>
    <property type="project" value="TreeGrafter"/>
</dbReference>
<evidence type="ECO:0000313" key="15">
    <source>
        <dbReference type="Proteomes" id="UP000177067"/>
    </source>
</evidence>
<dbReference type="EC" id="1.5.1.5" evidence="11"/>
<comment type="subunit">
    <text evidence="2 11">Homodimer.</text>
</comment>
<dbReference type="GO" id="GO:0035999">
    <property type="term" value="P:tetrahydrofolate interconversion"/>
    <property type="evidence" value="ECO:0007669"/>
    <property type="project" value="UniProtKB-UniRule"/>
</dbReference>
<comment type="catalytic activity">
    <reaction evidence="11">
        <text>(6R)-5,10-methenyltetrahydrofolate + H2O = (6R)-10-formyltetrahydrofolate + H(+)</text>
        <dbReference type="Rhea" id="RHEA:23700"/>
        <dbReference type="ChEBI" id="CHEBI:15377"/>
        <dbReference type="ChEBI" id="CHEBI:15378"/>
        <dbReference type="ChEBI" id="CHEBI:57455"/>
        <dbReference type="ChEBI" id="CHEBI:195366"/>
        <dbReference type="EC" id="3.5.4.9"/>
    </reaction>
</comment>
<dbReference type="PANTHER" id="PTHR48099">
    <property type="entry name" value="C-1-TETRAHYDROFOLATE SYNTHASE, CYTOPLASMIC-RELATED"/>
    <property type="match status" value="1"/>
</dbReference>
<dbReference type="UniPathway" id="UPA00193"/>
<keyword evidence="4 11" id="KW-0658">Purine biosynthesis</keyword>
<dbReference type="Pfam" id="PF00763">
    <property type="entry name" value="THF_DHG_CYH"/>
    <property type="match status" value="1"/>
</dbReference>
<sequence length="283" mass="30545">MGALIDGKAIADKINEKVAEKVSLLKKQKITPKLAVILVGKDKPSQTYVKKKGQAAQKAGMAFKLHKINSTITTKQLIKKIEEIQNDKDLSGIIVQLPLPKHINTNSVLNTIKPEIDVDCLTNVNLGKLVMKTNFLVPPTPGAVMSIIHKLNIDLIGKNVTIIGAGPLVGKPLAIMMMNEYASVTVCNSKTKDTKEKCLASDIIITGVGKKNILRKDMVSPGVIVIDTGVSFEQKKMSGDVNVKEILDKVAYVTPTPGGVGPITVARLLLNTIICCEHNNNIK</sequence>
<dbReference type="InterPro" id="IPR036291">
    <property type="entry name" value="NAD(P)-bd_dom_sf"/>
</dbReference>
<evidence type="ECO:0000256" key="5">
    <source>
        <dbReference type="ARBA" id="ARBA00022801"/>
    </source>
</evidence>
<evidence type="ECO:0000256" key="11">
    <source>
        <dbReference type="HAMAP-Rule" id="MF_01576"/>
    </source>
</evidence>